<dbReference type="PANTHER" id="PTHR30401:SF0">
    <property type="entry name" value="TRNA 2-SELENOURIDINE SYNTHASE"/>
    <property type="match status" value="1"/>
</dbReference>
<evidence type="ECO:0000256" key="1">
    <source>
        <dbReference type="ARBA" id="ARBA00023266"/>
    </source>
</evidence>
<dbReference type="InterPro" id="IPR001763">
    <property type="entry name" value="Rhodanese-like_dom"/>
</dbReference>
<accession>A0A0U1P0J6</accession>
<organism evidence="3 4">
    <name type="scientific">Neobacillus massiliamazoniensis</name>
    <dbReference type="NCBI Taxonomy" id="1499688"/>
    <lineage>
        <taxon>Bacteria</taxon>
        <taxon>Bacillati</taxon>
        <taxon>Bacillota</taxon>
        <taxon>Bacilli</taxon>
        <taxon>Bacillales</taxon>
        <taxon>Bacillaceae</taxon>
        <taxon>Neobacillus</taxon>
    </lineage>
</organism>
<dbReference type="InterPro" id="IPR027417">
    <property type="entry name" value="P-loop_NTPase"/>
</dbReference>
<dbReference type="STRING" id="1499688.BN000_03744"/>
<dbReference type="NCBIfam" id="TIGR03167">
    <property type="entry name" value="tRNA_sel_U_synt"/>
    <property type="match status" value="1"/>
</dbReference>
<dbReference type="InterPro" id="IPR036873">
    <property type="entry name" value="Rhodanese-like_dom_sf"/>
</dbReference>
<gene>
    <name evidence="3" type="ORF">BN000_03744</name>
</gene>
<name>A0A0U1P0J6_9BACI</name>
<dbReference type="Proteomes" id="UP000199087">
    <property type="component" value="Unassembled WGS sequence"/>
</dbReference>
<dbReference type="EMBL" id="CVRB01000004">
    <property type="protein sequence ID" value="CRK83753.1"/>
    <property type="molecule type" value="Genomic_DNA"/>
</dbReference>
<dbReference type="OrthoDB" id="9808735at2"/>
<proteinExistence type="predicted"/>
<feature type="domain" description="Rhodanese" evidence="2">
    <location>
        <begin position="11"/>
        <end position="132"/>
    </location>
</feature>
<protein>
    <submittedName>
        <fullName evidence="3">tRNA 2-selenouridine synthase</fullName>
    </submittedName>
</protein>
<dbReference type="SMART" id="SM00450">
    <property type="entry name" value="RHOD"/>
    <property type="match status" value="1"/>
</dbReference>
<evidence type="ECO:0000313" key="3">
    <source>
        <dbReference type="EMBL" id="CRK83753.1"/>
    </source>
</evidence>
<evidence type="ECO:0000313" key="4">
    <source>
        <dbReference type="Proteomes" id="UP000199087"/>
    </source>
</evidence>
<dbReference type="RefSeq" id="WP_090636778.1">
    <property type="nucleotide sequence ID" value="NZ_CVRB01000004.1"/>
</dbReference>
<keyword evidence="1" id="KW-0711">Selenium</keyword>
<dbReference type="PROSITE" id="PS50206">
    <property type="entry name" value="RHODANESE_3"/>
    <property type="match status" value="1"/>
</dbReference>
<dbReference type="Gene3D" id="3.40.50.300">
    <property type="entry name" value="P-loop containing nucleotide triphosphate hydrolases"/>
    <property type="match status" value="1"/>
</dbReference>
<dbReference type="InterPro" id="IPR017582">
    <property type="entry name" value="SelU"/>
</dbReference>
<sequence>MKEITVEELFKIKNPIIIDIRSPIEFNDGAIPGAINVPLFSNDEREEIGTIYKNEGSSVAKWRAMEVVSPKIPKILQKIKELSTEGELVVHCWRGGMRSNAVVTFLEFAGIYSWRLVGGYKAYRHYILEKIPSMFPEKAMVLHGLTGVGKTEILKLLKEKGFPIIDLEAMAGHRGSIFGTIGLGNGHNQKTFDSLLFKGLSEIQGAGYFLIEAESKRIGKTVQPEELIDKKLHGINIHLHSPIEERIKLLVSEYVIPFQHEEWYFGKISEGIDKVLRWIKNVDIKNKLMDALEKRNYHEMIHILLEHYYDPRYDHARLEYEGKFFDIVADNPSEAAEKIVALMEKLSFYPNKTVKDHF</sequence>
<dbReference type="NCBIfam" id="NF008750">
    <property type="entry name" value="PRK11784.1-2"/>
    <property type="match status" value="1"/>
</dbReference>
<dbReference type="SUPFAM" id="SSF52821">
    <property type="entry name" value="Rhodanese/Cell cycle control phosphatase"/>
    <property type="match status" value="1"/>
</dbReference>
<dbReference type="GO" id="GO:0002098">
    <property type="term" value="P:tRNA wobble uridine modification"/>
    <property type="evidence" value="ECO:0007669"/>
    <property type="project" value="InterPro"/>
</dbReference>
<evidence type="ECO:0000259" key="2">
    <source>
        <dbReference type="PROSITE" id="PS50206"/>
    </source>
</evidence>
<dbReference type="InterPro" id="IPR058840">
    <property type="entry name" value="AAA_SelU"/>
</dbReference>
<reference evidence="4" key="1">
    <citation type="submission" date="2015-05" db="EMBL/GenBank/DDBJ databases">
        <authorList>
            <person name="Urmite Genomes"/>
        </authorList>
    </citation>
    <scope>NUCLEOTIDE SEQUENCE [LARGE SCALE GENOMIC DNA]</scope>
    <source>
        <strain evidence="4">LF1</strain>
    </source>
</reference>
<dbReference type="PANTHER" id="PTHR30401">
    <property type="entry name" value="TRNA 2-SELENOURIDINE SYNTHASE"/>
    <property type="match status" value="1"/>
</dbReference>
<dbReference type="SUPFAM" id="SSF52540">
    <property type="entry name" value="P-loop containing nucleoside triphosphate hydrolases"/>
    <property type="match status" value="1"/>
</dbReference>
<dbReference type="Pfam" id="PF26341">
    <property type="entry name" value="AAA_SelU"/>
    <property type="match status" value="1"/>
</dbReference>
<dbReference type="GO" id="GO:0043828">
    <property type="term" value="F:tRNA 2-selenouridine synthase activity"/>
    <property type="evidence" value="ECO:0007669"/>
    <property type="project" value="InterPro"/>
</dbReference>
<dbReference type="Pfam" id="PF00581">
    <property type="entry name" value="Rhodanese"/>
    <property type="match status" value="1"/>
</dbReference>
<keyword evidence="4" id="KW-1185">Reference proteome</keyword>
<dbReference type="Gene3D" id="3.40.250.10">
    <property type="entry name" value="Rhodanese-like domain"/>
    <property type="match status" value="1"/>
</dbReference>
<dbReference type="AlphaFoldDB" id="A0A0U1P0J6"/>